<evidence type="ECO:0000313" key="2">
    <source>
        <dbReference type="Proteomes" id="UP000032214"/>
    </source>
</evidence>
<accession>A0A0D2JKU2</accession>
<keyword evidence="2" id="KW-1185">Reference proteome</keyword>
<sequence length="105" mass="12095">MKWYLIVMLMLHALAKGEFTYWTRRAFPSCSPCLPIVEKIPGCDAQECTERRYIVYECGNNGKVHPFEVCERTCTTRVITKRCIGAACERALEPSDEYEDVYACD</sequence>
<comment type="caution">
    <text evidence="1">The sequence shown here is derived from an EMBL/GenBank/DDBJ whole genome shotgun (WGS) entry which is preliminary data.</text>
</comment>
<evidence type="ECO:0000313" key="1">
    <source>
        <dbReference type="EMBL" id="KIX85008.1"/>
    </source>
</evidence>
<dbReference type="Proteomes" id="UP000032214">
    <property type="component" value="Unassembled WGS sequence"/>
</dbReference>
<gene>
    <name evidence="1" type="ORF">J120_03585</name>
</gene>
<protein>
    <submittedName>
        <fullName evidence="1">Uncharacterized protein</fullName>
    </submittedName>
</protein>
<name>A0A0D2JKU2_9BACT</name>
<proteinExistence type="predicted"/>
<reference evidence="1 2" key="1">
    <citation type="journal article" date="2013" name="Proc. Natl. Acad. Sci. U.S.A.">
        <title>Candidate phylum TM6 genome recovered from a hospital sink biofilm provides genomic insights into this uncultivated phylum.</title>
        <authorList>
            <person name="McLean J.S."/>
            <person name="Lombardo M.J."/>
            <person name="Badger J.H."/>
            <person name="Edlund A."/>
            <person name="Novotny M."/>
            <person name="Yee-Greenbaum J."/>
            <person name="Vyahhi N."/>
            <person name="Hall A.P."/>
            <person name="Yang Y."/>
            <person name="Dupont C.L."/>
            <person name="Ziegler M.G."/>
            <person name="Chitsaz H."/>
            <person name="Allen A.E."/>
            <person name="Yooseph S."/>
            <person name="Tesler G."/>
            <person name="Pevzner P.A."/>
            <person name="Friedman R.M."/>
            <person name="Nealson K.H."/>
            <person name="Venter J.C."/>
            <person name="Lasken R.S."/>
        </authorList>
    </citation>
    <scope>NUCLEOTIDE SEQUENCE [LARGE SCALE GENOMIC DNA]</scope>
    <source>
        <strain evidence="1 2">TM6SC1</strain>
    </source>
</reference>
<organism evidence="1 2">
    <name type="scientific">candidate division TM6 bacterium JCVI TM6SC1</name>
    <dbReference type="NCBI Taxonomy" id="1306947"/>
    <lineage>
        <taxon>Bacteria</taxon>
        <taxon>Candidatus Babelota</taxon>
        <taxon>Vermiphilus</taxon>
    </lineage>
</organism>
<dbReference type="AlphaFoldDB" id="A0A0D2JKU2"/>
<dbReference type="EMBL" id="ARQD01000003">
    <property type="protein sequence ID" value="KIX85008.1"/>
    <property type="molecule type" value="Genomic_DNA"/>
</dbReference>